<dbReference type="PANTHER" id="PTHR46268:SF15">
    <property type="entry name" value="UNIVERSAL STRESS PROTEIN HP_0031"/>
    <property type="match status" value="1"/>
</dbReference>
<dbReference type="Gene3D" id="3.40.50.620">
    <property type="entry name" value="HUPs"/>
    <property type="match status" value="1"/>
</dbReference>
<dbReference type="EMBL" id="PIUM01000025">
    <property type="protein sequence ID" value="PKU22968.1"/>
    <property type="molecule type" value="Genomic_DNA"/>
</dbReference>
<organism evidence="3 4">
    <name type="scientific">Telmatospirillum siberiense</name>
    <dbReference type="NCBI Taxonomy" id="382514"/>
    <lineage>
        <taxon>Bacteria</taxon>
        <taxon>Pseudomonadati</taxon>
        <taxon>Pseudomonadota</taxon>
        <taxon>Alphaproteobacteria</taxon>
        <taxon>Rhodospirillales</taxon>
        <taxon>Rhodospirillaceae</taxon>
        <taxon>Telmatospirillum</taxon>
    </lineage>
</organism>
<accession>A0A2N3PRE2</accession>
<dbReference type="PANTHER" id="PTHR46268">
    <property type="entry name" value="STRESS RESPONSE PROTEIN NHAX"/>
    <property type="match status" value="1"/>
</dbReference>
<dbReference type="RefSeq" id="WP_101252242.1">
    <property type="nucleotide sequence ID" value="NZ_PIUM01000025.1"/>
</dbReference>
<dbReference type="SUPFAM" id="SSF52402">
    <property type="entry name" value="Adenine nucleotide alpha hydrolases-like"/>
    <property type="match status" value="1"/>
</dbReference>
<reference evidence="4" key="1">
    <citation type="submission" date="2017-12" db="EMBL/GenBank/DDBJ databases">
        <title>Draft genome sequence of Telmatospirillum siberiense 26-4b1T, an acidotolerant peatland alphaproteobacterium potentially involved in sulfur cycling.</title>
        <authorList>
            <person name="Hausmann B."/>
            <person name="Pjevac P."/>
            <person name="Schreck K."/>
            <person name="Herbold C.W."/>
            <person name="Daims H."/>
            <person name="Wagner M."/>
            <person name="Pester M."/>
            <person name="Loy A."/>
        </authorList>
    </citation>
    <scope>NUCLEOTIDE SEQUENCE [LARGE SCALE GENOMIC DNA]</scope>
    <source>
        <strain evidence="4">26-4b1</strain>
    </source>
</reference>
<evidence type="ECO:0000313" key="4">
    <source>
        <dbReference type="Proteomes" id="UP000233293"/>
    </source>
</evidence>
<evidence type="ECO:0000256" key="1">
    <source>
        <dbReference type="ARBA" id="ARBA00008791"/>
    </source>
</evidence>
<dbReference type="InterPro" id="IPR006016">
    <property type="entry name" value="UspA"/>
</dbReference>
<proteinExistence type="inferred from homology"/>
<name>A0A2N3PRE2_9PROT</name>
<dbReference type="InterPro" id="IPR014729">
    <property type="entry name" value="Rossmann-like_a/b/a_fold"/>
</dbReference>
<comment type="similarity">
    <text evidence="1">Belongs to the universal stress protein A family.</text>
</comment>
<dbReference type="Proteomes" id="UP000233293">
    <property type="component" value="Unassembled WGS sequence"/>
</dbReference>
<sequence length="140" mass="14679">MTVTSILVAIDGGPQTQRILSCTATIALALGAAVHVLCVANIPLMEGTDDPIFRTIEDQAQRVIHDAQDILGASGLEAAGHVVDGSPAQIIASTAKEFNCGLIVIGHRYLSFWAHLLDPSVCVELLDVTTCPVLTVPDGH</sequence>
<comment type="caution">
    <text evidence="3">The sequence shown here is derived from an EMBL/GenBank/DDBJ whole genome shotgun (WGS) entry which is preliminary data.</text>
</comment>
<feature type="domain" description="UspA" evidence="2">
    <location>
        <begin position="5"/>
        <end position="137"/>
    </location>
</feature>
<dbReference type="Pfam" id="PF00582">
    <property type="entry name" value="Usp"/>
    <property type="match status" value="1"/>
</dbReference>
<evidence type="ECO:0000259" key="2">
    <source>
        <dbReference type="Pfam" id="PF00582"/>
    </source>
</evidence>
<protein>
    <submittedName>
        <fullName evidence="3">Universal stress protein</fullName>
    </submittedName>
</protein>
<evidence type="ECO:0000313" key="3">
    <source>
        <dbReference type="EMBL" id="PKU22968.1"/>
    </source>
</evidence>
<gene>
    <name evidence="3" type="ORF">CWS72_19130</name>
</gene>
<keyword evidence="4" id="KW-1185">Reference proteome</keyword>
<dbReference type="AlphaFoldDB" id="A0A2N3PRE2"/>
<dbReference type="OrthoDB" id="5564966at2"/>
<dbReference type="CDD" id="cd00293">
    <property type="entry name" value="USP-like"/>
    <property type="match status" value="1"/>
</dbReference>